<evidence type="ECO:0000256" key="3">
    <source>
        <dbReference type="SAM" id="Phobius"/>
    </source>
</evidence>
<comment type="caution">
    <text evidence="4">The sequence shown here is derived from an EMBL/GenBank/DDBJ whole genome shotgun (WGS) entry which is preliminary data.</text>
</comment>
<dbReference type="GO" id="GO:0043683">
    <property type="term" value="P:type IV pilus assembly"/>
    <property type="evidence" value="ECO:0007669"/>
    <property type="project" value="TreeGrafter"/>
</dbReference>
<keyword evidence="1" id="KW-0175">Coiled coil</keyword>
<dbReference type="EMBL" id="JACHHP010000005">
    <property type="protein sequence ID" value="MBB5209314.1"/>
    <property type="molecule type" value="Genomic_DNA"/>
</dbReference>
<dbReference type="PANTHER" id="PTHR40278:SF2">
    <property type="entry name" value="TYPE IV PILUS INNER MEMBRANE COMPONENT PILN"/>
    <property type="match status" value="1"/>
</dbReference>
<gene>
    <name evidence="4" type="ORF">HNQ52_002877</name>
</gene>
<keyword evidence="3" id="KW-0812">Transmembrane</keyword>
<feature type="transmembrane region" description="Helical" evidence="3">
    <location>
        <begin position="21"/>
        <end position="43"/>
    </location>
</feature>
<protein>
    <submittedName>
        <fullName evidence="4">Type IV pilus assembly protein PilN</fullName>
    </submittedName>
</protein>
<reference evidence="4 5" key="1">
    <citation type="submission" date="2020-08" db="EMBL/GenBank/DDBJ databases">
        <title>Genomic Encyclopedia of Type Strains, Phase IV (KMG-IV): sequencing the most valuable type-strain genomes for metagenomic binning, comparative biology and taxonomic classification.</title>
        <authorList>
            <person name="Goeker M."/>
        </authorList>
    </citation>
    <scope>NUCLEOTIDE SEQUENCE [LARGE SCALE GENOMIC DNA]</scope>
    <source>
        <strain evidence="4 5">DSM 24163</strain>
    </source>
</reference>
<evidence type="ECO:0000313" key="4">
    <source>
        <dbReference type="EMBL" id="MBB5209314.1"/>
    </source>
</evidence>
<evidence type="ECO:0000256" key="2">
    <source>
        <dbReference type="SAM" id="MobiDB-lite"/>
    </source>
</evidence>
<dbReference type="InterPro" id="IPR052534">
    <property type="entry name" value="Extracell_DNA_Util/SecSys_Comp"/>
</dbReference>
<keyword evidence="3" id="KW-0472">Membrane</keyword>
<accession>A0A7W8D7G0</accession>
<keyword evidence="3" id="KW-1133">Transmembrane helix</keyword>
<evidence type="ECO:0000256" key="1">
    <source>
        <dbReference type="SAM" id="Coils"/>
    </source>
</evidence>
<feature type="coiled-coil region" evidence="1">
    <location>
        <begin position="54"/>
        <end position="91"/>
    </location>
</feature>
<feature type="region of interest" description="Disordered" evidence="2">
    <location>
        <begin position="182"/>
        <end position="203"/>
    </location>
</feature>
<evidence type="ECO:0000313" key="5">
    <source>
        <dbReference type="Proteomes" id="UP000521199"/>
    </source>
</evidence>
<sequence>MAKINLLPWRLERRKQRQKEFYTMLGATAFAALLIAFGVVKYFDSLIENQNGRNNYLKNEITQLDTKIKEIEELDRKKAALLSRKAVIEQLQASRSLMVHLFDELVRTIPDGVRLASIKQNGDVLTLEGVTQSNARVSSYMRALEGSGWMRSPDLSIIEAKGTEKAMPYAFTLRVTLIRPKGEGETEEGVEGTDAVSQAGGAP</sequence>
<dbReference type="GO" id="GO:0043107">
    <property type="term" value="P:type IV pilus-dependent motility"/>
    <property type="evidence" value="ECO:0007669"/>
    <property type="project" value="TreeGrafter"/>
</dbReference>
<dbReference type="Proteomes" id="UP000521199">
    <property type="component" value="Unassembled WGS sequence"/>
</dbReference>
<dbReference type="Pfam" id="PF05137">
    <property type="entry name" value="PilN"/>
    <property type="match status" value="1"/>
</dbReference>
<dbReference type="InterPro" id="IPR007813">
    <property type="entry name" value="PilN"/>
</dbReference>
<organism evidence="4 5">
    <name type="scientific">Chiayiivirga flava</name>
    <dbReference type="NCBI Taxonomy" id="659595"/>
    <lineage>
        <taxon>Bacteria</taxon>
        <taxon>Pseudomonadati</taxon>
        <taxon>Pseudomonadota</taxon>
        <taxon>Gammaproteobacteria</taxon>
        <taxon>Lysobacterales</taxon>
        <taxon>Lysobacteraceae</taxon>
        <taxon>Chiayiivirga</taxon>
    </lineage>
</organism>
<dbReference type="PANTHER" id="PTHR40278">
    <property type="entry name" value="DNA UTILIZATION PROTEIN HOFN"/>
    <property type="match status" value="1"/>
</dbReference>
<name>A0A7W8D7G0_9GAMM</name>
<keyword evidence="5" id="KW-1185">Reference proteome</keyword>
<dbReference type="AlphaFoldDB" id="A0A7W8D7G0"/>
<proteinExistence type="predicted"/>